<dbReference type="EMBL" id="SRPR01000072">
    <property type="protein sequence ID" value="KAG5962109.1"/>
    <property type="molecule type" value="Genomic_DNA"/>
</dbReference>
<keyword evidence="4" id="KW-1185">Reference proteome</keyword>
<feature type="chain" id="PRO_5046770985" evidence="2">
    <location>
        <begin position="20"/>
        <end position="217"/>
    </location>
</feature>
<feature type="region of interest" description="Disordered" evidence="1">
    <location>
        <begin position="194"/>
        <end position="217"/>
    </location>
</feature>
<evidence type="ECO:0000256" key="2">
    <source>
        <dbReference type="SAM" id="SignalP"/>
    </source>
</evidence>
<reference evidence="3 4" key="1">
    <citation type="journal article" date="2020" name="bioRxiv">
        <title>Whole genome comparisons of ergot fungi reveals the divergence and evolution of species within the genus Claviceps are the result of varying mechanisms driving genome evolution and host range expansion.</title>
        <authorList>
            <person name="Wyka S.A."/>
            <person name="Mondo S.J."/>
            <person name="Liu M."/>
            <person name="Dettman J."/>
            <person name="Nalam V."/>
            <person name="Broders K.D."/>
        </authorList>
    </citation>
    <scope>NUCLEOTIDE SEQUENCE [LARGE SCALE GENOMIC DNA]</scope>
    <source>
        <strain evidence="3 4">LM583</strain>
    </source>
</reference>
<evidence type="ECO:0000313" key="3">
    <source>
        <dbReference type="EMBL" id="KAG5962109.1"/>
    </source>
</evidence>
<comment type="caution">
    <text evidence="3">The sequence shown here is derived from an EMBL/GenBank/DDBJ whole genome shotgun (WGS) entry which is preliminary data.</text>
</comment>
<proteinExistence type="predicted"/>
<keyword evidence="2" id="KW-0732">Signal</keyword>
<evidence type="ECO:0000256" key="1">
    <source>
        <dbReference type="SAM" id="MobiDB-lite"/>
    </source>
</evidence>
<sequence length="217" mass="23791">MKFSAILGSLAIYGLQVHAIPTDLGPQAFQSIEASSPNSNTLEARDTYCCVGFRCGIWSKPTNRGPETDDNDDNVAGGIITLLQSLVARLDRLEQTGGRIRSLDREITPDESVFGGKAFRPTGYAALPEWDIQIADKCRRDDQTFKVERDRIVMIVSYLNETPAKLFNSRYISAESPFRSAAEVIATPTGLYQDGNQASRAGRPSKHLPGSTFAPFT</sequence>
<gene>
    <name evidence="3" type="ORF">E4U57_007280</name>
</gene>
<organism evidence="3 4">
    <name type="scientific">Claviceps arundinis</name>
    <dbReference type="NCBI Taxonomy" id="1623583"/>
    <lineage>
        <taxon>Eukaryota</taxon>
        <taxon>Fungi</taxon>
        <taxon>Dikarya</taxon>
        <taxon>Ascomycota</taxon>
        <taxon>Pezizomycotina</taxon>
        <taxon>Sordariomycetes</taxon>
        <taxon>Hypocreomycetidae</taxon>
        <taxon>Hypocreales</taxon>
        <taxon>Clavicipitaceae</taxon>
        <taxon>Claviceps</taxon>
    </lineage>
</organism>
<dbReference type="Proteomes" id="UP000742024">
    <property type="component" value="Unassembled WGS sequence"/>
</dbReference>
<feature type="signal peptide" evidence="2">
    <location>
        <begin position="1"/>
        <end position="19"/>
    </location>
</feature>
<accession>A0ABQ7PFJ6</accession>
<evidence type="ECO:0000313" key="4">
    <source>
        <dbReference type="Proteomes" id="UP000742024"/>
    </source>
</evidence>
<name>A0ABQ7PFJ6_9HYPO</name>
<protein>
    <submittedName>
        <fullName evidence="3">Uncharacterized protein</fullName>
    </submittedName>
</protein>